<feature type="transmembrane region" description="Helical" evidence="17">
    <location>
        <begin position="1369"/>
        <end position="1387"/>
    </location>
</feature>
<dbReference type="PANTHER" id="PTHR10037:SF62">
    <property type="entry name" value="SODIUM CHANNEL PROTEIN 60E"/>
    <property type="match status" value="1"/>
</dbReference>
<keyword evidence="6 17" id="KW-0812">Transmembrane</keyword>
<feature type="compositionally biased region" description="Basic residues" evidence="18">
    <location>
        <begin position="352"/>
        <end position="364"/>
    </location>
</feature>
<feature type="compositionally biased region" description="Basic and acidic residues" evidence="18">
    <location>
        <begin position="318"/>
        <end position="328"/>
    </location>
</feature>
<dbReference type="Gene3D" id="1.10.238.10">
    <property type="entry name" value="EF-hand"/>
    <property type="match status" value="1"/>
</dbReference>
<proteinExistence type="inferred from homology"/>
<evidence type="ECO:0000256" key="7">
    <source>
        <dbReference type="ARBA" id="ARBA00022737"/>
    </source>
</evidence>
<dbReference type="PANTHER" id="PTHR10037">
    <property type="entry name" value="VOLTAGE-GATED CATION CHANNEL CALCIUM AND SODIUM"/>
    <property type="match status" value="1"/>
</dbReference>
<protein>
    <recommendedName>
        <fullName evidence="17">Sodium channel protein</fullName>
    </recommendedName>
</protein>
<feature type="region of interest" description="Disordered" evidence="18">
    <location>
        <begin position="1796"/>
        <end position="1878"/>
    </location>
</feature>
<evidence type="ECO:0000259" key="19">
    <source>
        <dbReference type="Pfam" id="PF00520"/>
    </source>
</evidence>
<keyword evidence="13" id="KW-1015">Disulfide bond</keyword>
<dbReference type="GO" id="GO:0019228">
    <property type="term" value="P:neuronal action potential"/>
    <property type="evidence" value="ECO:0007669"/>
    <property type="project" value="TreeGrafter"/>
</dbReference>
<dbReference type="FunFam" id="1.10.287.70:FF:000089">
    <property type="entry name" value="Sodium channel protein"/>
    <property type="match status" value="1"/>
</dbReference>
<keyword evidence="14" id="KW-0325">Glycoprotein</keyword>
<dbReference type="Pfam" id="PF00520">
    <property type="entry name" value="Ion_trans"/>
    <property type="match status" value="4"/>
</dbReference>
<feature type="domain" description="Ion transport" evidence="19">
    <location>
        <begin position="991"/>
        <end position="1257"/>
    </location>
</feature>
<dbReference type="GO" id="GO:0022843">
    <property type="term" value="F:voltage-gated monoatomic cation channel activity"/>
    <property type="evidence" value="ECO:0007669"/>
    <property type="project" value="UniProtKB-ARBA"/>
</dbReference>
<dbReference type="GO" id="GO:0005248">
    <property type="term" value="F:voltage-gated sodium channel activity"/>
    <property type="evidence" value="ECO:0007669"/>
    <property type="project" value="InterPro"/>
</dbReference>
<feature type="compositionally biased region" description="Pro residues" evidence="18">
    <location>
        <begin position="284"/>
        <end position="297"/>
    </location>
</feature>
<dbReference type="Proteomes" id="UP000494106">
    <property type="component" value="Unassembled WGS sequence"/>
</dbReference>
<dbReference type="CDD" id="cd23767">
    <property type="entry name" value="IQCD"/>
    <property type="match status" value="1"/>
</dbReference>
<accession>A0A8S0ZHC9</accession>
<dbReference type="FunFam" id="1.10.238.10:FF:000150">
    <property type="entry name" value="Sodium channel protein"/>
    <property type="match status" value="1"/>
</dbReference>
<organism evidence="21 22">
    <name type="scientific">Arctia plantaginis</name>
    <name type="common">Wood tiger moth</name>
    <name type="synonym">Phalaena plantaginis</name>
    <dbReference type="NCBI Taxonomy" id="874455"/>
    <lineage>
        <taxon>Eukaryota</taxon>
        <taxon>Metazoa</taxon>
        <taxon>Ecdysozoa</taxon>
        <taxon>Arthropoda</taxon>
        <taxon>Hexapoda</taxon>
        <taxon>Insecta</taxon>
        <taxon>Pterygota</taxon>
        <taxon>Neoptera</taxon>
        <taxon>Endopterygota</taxon>
        <taxon>Lepidoptera</taxon>
        <taxon>Glossata</taxon>
        <taxon>Ditrysia</taxon>
        <taxon>Noctuoidea</taxon>
        <taxon>Erebidae</taxon>
        <taxon>Arctiinae</taxon>
        <taxon>Arctia</taxon>
    </lineage>
</organism>
<evidence type="ECO:0000256" key="1">
    <source>
        <dbReference type="ARBA" id="ARBA00004651"/>
    </source>
</evidence>
<evidence type="ECO:0000256" key="12">
    <source>
        <dbReference type="ARBA" id="ARBA00023136"/>
    </source>
</evidence>
<evidence type="ECO:0000256" key="16">
    <source>
        <dbReference type="ARBA" id="ARBA00023303"/>
    </source>
</evidence>
<feature type="transmembrane region" description="Helical" evidence="17">
    <location>
        <begin position="1310"/>
        <end position="1330"/>
    </location>
</feature>
<feature type="transmembrane region" description="Helical" evidence="17">
    <location>
        <begin position="615"/>
        <end position="646"/>
    </location>
</feature>
<keyword evidence="10 17" id="KW-0915">Sodium</keyword>
<feature type="compositionally biased region" description="Low complexity" evidence="18">
    <location>
        <begin position="254"/>
        <end position="265"/>
    </location>
</feature>
<evidence type="ECO:0000256" key="18">
    <source>
        <dbReference type="SAM" id="MobiDB-lite"/>
    </source>
</evidence>
<evidence type="ECO:0000256" key="3">
    <source>
        <dbReference type="ARBA" id="ARBA00022461"/>
    </source>
</evidence>
<evidence type="ECO:0000256" key="11">
    <source>
        <dbReference type="ARBA" id="ARBA00023065"/>
    </source>
</evidence>
<evidence type="ECO:0000256" key="6">
    <source>
        <dbReference type="ARBA" id="ARBA00022692"/>
    </source>
</evidence>
<keyword evidence="4" id="KW-1003">Cell membrane</keyword>
<evidence type="ECO:0000313" key="21">
    <source>
        <dbReference type="EMBL" id="CAB3231818.1"/>
    </source>
</evidence>
<feature type="compositionally biased region" description="Low complexity" evidence="18">
    <location>
        <begin position="305"/>
        <end position="316"/>
    </location>
</feature>
<evidence type="ECO:0000256" key="10">
    <source>
        <dbReference type="ARBA" id="ARBA00023053"/>
    </source>
</evidence>
<feature type="compositionally biased region" description="Low complexity" evidence="18">
    <location>
        <begin position="1819"/>
        <end position="1849"/>
    </location>
</feature>
<evidence type="ECO:0000256" key="17">
    <source>
        <dbReference type="RuleBase" id="RU361132"/>
    </source>
</evidence>
<dbReference type="PRINTS" id="PR00170">
    <property type="entry name" value="NACHANNEL"/>
</dbReference>
<evidence type="ECO:0000259" key="20">
    <source>
        <dbReference type="Pfam" id="PF16905"/>
    </source>
</evidence>
<evidence type="ECO:0000256" key="8">
    <source>
        <dbReference type="ARBA" id="ARBA00022882"/>
    </source>
</evidence>
<feature type="region of interest" description="Disordered" evidence="18">
    <location>
        <begin position="238"/>
        <end position="407"/>
    </location>
</feature>
<evidence type="ECO:0000256" key="2">
    <source>
        <dbReference type="ARBA" id="ARBA00022448"/>
    </source>
</evidence>
<gene>
    <name evidence="21" type="ORF">APLA_LOCUS4646</name>
</gene>
<evidence type="ECO:0000256" key="13">
    <source>
        <dbReference type="ARBA" id="ARBA00023157"/>
    </source>
</evidence>
<feature type="compositionally biased region" description="Basic and acidic residues" evidence="18">
    <location>
        <begin position="930"/>
        <end position="941"/>
    </location>
</feature>
<feature type="transmembrane region" description="Helical" evidence="17">
    <location>
        <begin position="1224"/>
        <end position="1248"/>
    </location>
</feature>
<feature type="transmembrane region" description="Helical" evidence="17">
    <location>
        <begin position="1106"/>
        <end position="1132"/>
    </location>
</feature>
<dbReference type="FunFam" id="1.10.287.70:FF:000370">
    <property type="entry name" value="Sodium channel protein 60E"/>
    <property type="match status" value="1"/>
</dbReference>
<feature type="transmembrane region" description="Helical" evidence="17">
    <location>
        <begin position="704"/>
        <end position="729"/>
    </location>
</feature>
<comment type="function">
    <text evidence="17">Mediates the voltage-dependent sodium ion permeability of excitable membranes. Assuming opened or closed conformations in response to the voltage difference across the membrane, the protein forms a sodium-selective channel through which Na(+) ions may pass in accordance with their electrochemical gradient.</text>
</comment>
<feature type="transmembrane region" description="Helical" evidence="17">
    <location>
        <begin position="571"/>
        <end position="595"/>
    </location>
</feature>
<dbReference type="InterPro" id="IPR001696">
    <property type="entry name" value="Na_channel_asu"/>
</dbReference>
<keyword evidence="11 17" id="KW-0406">Ion transport</keyword>
<comment type="similarity">
    <text evidence="17">Belongs to the sodium channel (TC 1.A.1.10) family.</text>
</comment>
<keyword evidence="3 17" id="KW-0894">Sodium channel</keyword>
<name>A0A8S0ZHC9_ARCPL</name>
<feature type="region of interest" description="Disordered" evidence="18">
    <location>
        <begin position="904"/>
        <end position="949"/>
    </location>
</feature>
<keyword evidence="15 17" id="KW-0739">Sodium transport</keyword>
<feature type="compositionally biased region" description="Basic and acidic residues" evidence="18">
    <location>
        <begin position="912"/>
        <end position="921"/>
    </location>
</feature>
<dbReference type="CDD" id="cd13433">
    <property type="entry name" value="Na_channel_gate"/>
    <property type="match status" value="1"/>
</dbReference>
<feature type="compositionally biased region" description="Basic residues" evidence="18">
    <location>
        <begin position="239"/>
        <end position="253"/>
    </location>
</feature>
<dbReference type="FunFam" id="1.20.120.350:FF:000019">
    <property type="entry name" value="Sodium channel protein"/>
    <property type="match status" value="1"/>
</dbReference>
<dbReference type="InterPro" id="IPR005821">
    <property type="entry name" value="Ion_trans_dom"/>
</dbReference>
<evidence type="ECO:0000256" key="15">
    <source>
        <dbReference type="ARBA" id="ARBA00023201"/>
    </source>
</evidence>
<feature type="domain" description="Voltage-dependent L-type calcium channel IQ-associated" evidence="20">
    <location>
        <begin position="1570"/>
        <end position="1610"/>
    </location>
</feature>
<evidence type="ECO:0000256" key="9">
    <source>
        <dbReference type="ARBA" id="ARBA00022989"/>
    </source>
</evidence>
<keyword evidence="22" id="KW-1185">Reference proteome</keyword>
<feature type="domain" description="Ion transport" evidence="19">
    <location>
        <begin position="506"/>
        <end position="736"/>
    </location>
</feature>
<dbReference type="Gene3D" id="1.10.287.70">
    <property type="match status" value="4"/>
</dbReference>
<feature type="domain" description="Ion transport" evidence="19">
    <location>
        <begin position="9"/>
        <end position="188"/>
    </location>
</feature>
<feature type="compositionally biased region" description="Basic and acidic residues" evidence="18">
    <location>
        <begin position="340"/>
        <end position="350"/>
    </location>
</feature>
<dbReference type="Gene3D" id="1.20.120.350">
    <property type="entry name" value="Voltage-gated potassium channels. Chain C"/>
    <property type="match status" value="3"/>
</dbReference>
<sequence>MENIEEKYAGLKTIINALLHSFKQLAEVMTLTIFCLMVFALFALQVYMGELRNKCVKNLVVPLGENFTDELWSAWIQEPTNWMMTENEVPIICGNLTGARHCPADYTCLCVGPNPNHGYTNFDNFLWSMLTTFQLITLDYWENVYNMVLSSCGPMSVSFFTVVVFFGSFYLINLMLAVVALSYEEESQITQEERKKDLNEHRDDSTFSFDPTSLAVRTLAKDSRKRIDARKGLLLASYSRKRTRRRKRGKSAIHHAAAVATVAESDANRRSHSRSRSRSVSPSASPPQPAPAPPPAPHTLHPDNALGRGALSAAGRQLSDHSNNRESSLDDSGVVDDHDEGEHTSDDQASHPHPHPRRHLHLIHPPHQPTQPPQIQVAQERKTIQEPKTKTPPKPAKAVDKPKKAERSIQEKYPLNPDYLSQIVVLGADWPYKRAPDLPQAETTKINELSILAATHKTHMGNFEQNCTYFTDELLDRNCECCVNCCIDYDGWLQCQNCLYGIVKDPLFELFITTCIILNTLFLALEHHGMSENVRQALDIGNKVFTSIFTLECILKVMAMSKDFFACGWNIFDLIIVSASLLDLIFELVDGLSVLRGLRLLRVLKLAQSWTTMKVLLSIIISTIGALGNLTFVLVIVIYIFAVIGMQLFSKSYTPDKFDPDPVPRWNFNDFFHSFMMIFRILCGEWIEPLWDCMRAEQATGAESCFFIFLPALVMGNFMVLNLFLALLLNSFNSEELKNKKEEVGEDSKLAKSFDRIRSIVRKKGFLISRSKETEKKSKLEELVNEFMLQQRAMKEKKASITSESRYSASVQETILFPHDNIYSRSYQEALNRPISVGTDFTYPHLYQTGNSFNHGSQETLKDVRDLATEHKITSIREDSKENLEDTSPTEQIVAQKLLNQMSSGYHTQPSDSRDENEHYEMAQLSSKTTPEKTRRPREEPPNTLCKETVKRPDDQDMKHPWQTLVSYVDELTVGGRKNSKGQYADAMDTPAFEWFVLVLIFASSITLCFEDIHLEKNKPLKKILYWTNLGFCMIFVIEMFLKWIALGFFRYFTSFWTLLDFTIVFVSVFSLLIEENENLKVLRSLRTLRALRPLRAISRWQGMRIVVNALMYAIPSIFNVLLVCLVFWLIFSIMGVQFFGGKFYKCVDDEGELLPLEVVTNKWECYYNNFTWINSKISFDHVGIAYLALFQVATFEGWMEVMADAVDARGVDLQPEREANLYAYIYFVIFIVCGSFFTLNLFIGVIIDNFNMLKKKYEGGVLEMFLTESQKHYYTAMKKLGRKKPQKVIKRPRNQFLAMFYDLSNSRRFEIAIFVLIFLNMLTMGIEHYDQPHSVFFILEVSNAFFTTVFGLEAIVKIIGLRYHYFTVPWNVFDFLLVLASILGILMEDIMIDLPISPTLLRVVRVFRIGRILRLIKAAKGIRKLLFALVVSLPALFNIGALLALITFIYAIIGMSVFGHVKEHGALNDIVNFQTFGRSMQLLFRLMTSAGWNDVLESLMISPPECELGEHGHNGNCGSPLLAITYFTSFIIISYMIVINMYIAIILENFNQAHQEEEIGIVEDDLEMFYIRWSKYDPHATQFISFAQLSDFIASLDPPLGISKPNTVALVSFNLPIAKGNKIHCLDILHALVKHVLGHVEETETFRQLQEQMDIKFKKQFPTRKELEIVSSTRIWKREDKAARTVQRAWRDYVKRKNRSPSNEEESTKWSPGGGWGGRLSALLHVRRGSHASSRKSSRASDASDVSELGGAWLNLPLLLLPGATPGEQASGSDTAPLRRRSAYGLPIFLRHQDAVDEETGPKRAGSLRLSSRRSSTRRMTPPARARTPSPQQQTPVTPTATEVVPEQATQPNNSAVSILVTEASPDAPPPPAAPPTIVRVLVHRESEERPDSRPS</sequence>
<dbReference type="InterPro" id="IPR027359">
    <property type="entry name" value="Volt_channel_dom_sf"/>
</dbReference>
<dbReference type="Pfam" id="PF16905">
    <property type="entry name" value="GPHH"/>
    <property type="match status" value="1"/>
</dbReference>
<dbReference type="InterPro" id="IPR031649">
    <property type="entry name" value="GPHH_dom"/>
</dbReference>
<dbReference type="FunFam" id="1.20.120.350:FF:000039">
    <property type="entry name" value="Sodium channel protein"/>
    <property type="match status" value="1"/>
</dbReference>
<evidence type="ECO:0000256" key="5">
    <source>
        <dbReference type="ARBA" id="ARBA00022495"/>
    </source>
</evidence>
<dbReference type="GO" id="GO:0086010">
    <property type="term" value="P:membrane depolarization during action potential"/>
    <property type="evidence" value="ECO:0007669"/>
    <property type="project" value="TreeGrafter"/>
</dbReference>
<keyword evidence="5" id="KW-0691">RNA editing</keyword>
<feature type="transmembrane region" description="Helical" evidence="17">
    <location>
        <begin position="1052"/>
        <end position="1074"/>
    </location>
</feature>
<dbReference type="FunFam" id="1.10.287.70:FF:000047">
    <property type="entry name" value="Sodium channel protein"/>
    <property type="match status" value="1"/>
</dbReference>
<feature type="transmembrane region" description="Helical" evidence="17">
    <location>
        <begin position="1426"/>
        <end position="1454"/>
    </location>
</feature>
<feature type="transmembrane region" description="Helical" evidence="17">
    <location>
        <begin position="157"/>
        <end position="183"/>
    </location>
</feature>
<comment type="subcellular location">
    <subcellularLocation>
        <location evidence="1 17">Cell membrane</location>
        <topology evidence="1 17">Multi-pass membrane protein</topology>
    </subcellularLocation>
</comment>
<evidence type="ECO:0000313" key="22">
    <source>
        <dbReference type="Proteomes" id="UP000494106"/>
    </source>
</evidence>
<feature type="compositionally biased region" description="Basic and acidic residues" evidence="18">
    <location>
        <begin position="397"/>
        <end position="407"/>
    </location>
</feature>
<keyword evidence="2 17" id="KW-0813">Transport</keyword>
<feature type="transmembrane region" description="Helical" evidence="17">
    <location>
        <begin position="995"/>
        <end position="1013"/>
    </location>
</feature>
<reference evidence="21 22" key="1">
    <citation type="submission" date="2020-04" db="EMBL/GenBank/DDBJ databases">
        <authorList>
            <person name="Wallbank WR R."/>
            <person name="Pardo Diaz C."/>
            <person name="Kozak K."/>
            <person name="Martin S."/>
            <person name="Jiggins C."/>
            <person name="Moest M."/>
            <person name="Warren A I."/>
            <person name="Byers J.R.P. K."/>
            <person name="Montejo-Kovacevich G."/>
            <person name="Yen C E."/>
        </authorList>
    </citation>
    <scope>NUCLEOTIDE SEQUENCE [LARGE SCALE GENOMIC DNA]</scope>
</reference>
<keyword evidence="8 17" id="KW-0851">Voltage-gated channel</keyword>
<dbReference type="SUPFAM" id="SSF81324">
    <property type="entry name" value="Voltage-gated potassium channels"/>
    <property type="match status" value="4"/>
</dbReference>
<feature type="compositionally biased region" description="Basic and acidic residues" evidence="18">
    <location>
        <begin position="379"/>
        <end position="389"/>
    </location>
</feature>
<feature type="transmembrane region" description="Helical" evidence="17">
    <location>
        <begin position="1336"/>
        <end position="1357"/>
    </location>
</feature>
<feature type="transmembrane region" description="Helical" evidence="17">
    <location>
        <begin position="1524"/>
        <end position="1548"/>
    </location>
</feature>
<keyword evidence="16 17" id="KW-0407">Ion channel</keyword>
<dbReference type="InterPro" id="IPR044564">
    <property type="entry name" value="Na_chnl_inactivation_gate"/>
</dbReference>
<feature type="transmembrane region" description="Helical" evidence="17">
    <location>
        <begin position="507"/>
        <end position="525"/>
    </location>
</feature>
<comment type="caution">
    <text evidence="21">The sequence shown here is derived from an EMBL/GenBank/DDBJ whole genome shotgun (WGS) entry which is preliminary data.</text>
</comment>
<dbReference type="EMBL" id="CADEBC010000473">
    <property type="protein sequence ID" value="CAB3231818.1"/>
    <property type="molecule type" value="Genomic_DNA"/>
</dbReference>
<dbReference type="InterPro" id="IPR043203">
    <property type="entry name" value="VGCC_Ca_Na"/>
</dbReference>
<keyword evidence="12 17" id="KW-0472">Membrane</keyword>
<keyword evidence="7" id="KW-0677">Repeat</keyword>
<feature type="domain" description="Ion transport" evidence="19">
    <location>
        <begin position="1308"/>
        <end position="1558"/>
    </location>
</feature>
<evidence type="ECO:0000256" key="14">
    <source>
        <dbReference type="ARBA" id="ARBA00023180"/>
    </source>
</evidence>
<feature type="transmembrane region" description="Helical" evidence="17">
    <location>
        <begin position="1025"/>
        <end position="1046"/>
    </location>
</feature>
<comment type="caution">
    <text evidence="17">Lacks conserved residue(s) required for the propagation of feature annotation.</text>
</comment>
<dbReference type="FunFam" id="1.20.120.350:FF:000053">
    <property type="entry name" value="Sodium channel protein"/>
    <property type="match status" value="1"/>
</dbReference>
<dbReference type="OrthoDB" id="2984333at2759"/>
<keyword evidence="9 17" id="KW-1133">Transmembrane helix</keyword>
<dbReference type="GO" id="GO:0001518">
    <property type="term" value="C:voltage-gated sodium channel complex"/>
    <property type="evidence" value="ECO:0007669"/>
    <property type="project" value="UniProtKB-UniRule"/>
</dbReference>
<feature type="transmembrane region" description="Helical" evidence="17">
    <location>
        <begin position="28"/>
        <end position="48"/>
    </location>
</feature>
<evidence type="ECO:0000256" key="4">
    <source>
        <dbReference type="ARBA" id="ARBA00022475"/>
    </source>
</evidence>